<proteinExistence type="predicted"/>
<evidence type="ECO:0000313" key="4">
    <source>
        <dbReference type="Proteomes" id="UP000010471"/>
    </source>
</evidence>
<feature type="transmembrane region" description="Helical" evidence="1">
    <location>
        <begin position="25"/>
        <end position="50"/>
    </location>
</feature>
<evidence type="ECO:0000259" key="2">
    <source>
        <dbReference type="Pfam" id="PF14317"/>
    </source>
</evidence>
<gene>
    <name evidence="3" type="ORF">Mic7113_6182</name>
</gene>
<name>K9WPR1_9CYAN</name>
<keyword evidence="4" id="KW-1185">Reference proteome</keyword>
<evidence type="ECO:0000256" key="1">
    <source>
        <dbReference type="SAM" id="Phobius"/>
    </source>
</evidence>
<keyword evidence="1" id="KW-0472">Membrane</keyword>
<organism evidence="3 4">
    <name type="scientific">Allocoleopsis franciscana PCC 7113</name>
    <dbReference type="NCBI Taxonomy" id="1173027"/>
    <lineage>
        <taxon>Bacteria</taxon>
        <taxon>Bacillati</taxon>
        <taxon>Cyanobacteriota</taxon>
        <taxon>Cyanophyceae</taxon>
        <taxon>Coleofasciculales</taxon>
        <taxon>Coleofasciculaceae</taxon>
        <taxon>Allocoleopsis</taxon>
        <taxon>Allocoleopsis franciscana</taxon>
    </lineage>
</organism>
<dbReference type="RefSeq" id="WP_015185903.1">
    <property type="nucleotide sequence ID" value="NC_019738.1"/>
</dbReference>
<dbReference type="AlphaFoldDB" id="K9WPR1"/>
<accession>K9WPR1</accession>
<feature type="transmembrane region" description="Helical" evidence="1">
    <location>
        <begin position="56"/>
        <end position="76"/>
    </location>
</feature>
<dbReference type="KEGG" id="mic:Mic7113_6182"/>
<keyword evidence="1" id="KW-0812">Transmembrane</keyword>
<dbReference type="Pfam" id="PF14317">
    <property type="entry name" value="YcxB"/>
    <property type="match status" value="1"/>
</dbReference>
<keyword evidence="1" id="KW-1133">Transmembrane helix</keyword>
<evidence type="ECO:0000313" key="3">
    <source>
        <dbReference type="EMBL" id="AFZ21774.1"/>
    </source>
</evidence>
<dbReference type="InterPro" id="IPR025588">
    <property type="entry name" value="YcxB-like_C"/>
</dbReference>
<feature type="domain" description="YcxB-like C-terminal" evidence="2">
    <location>
        <begin position="99"/>
        <end position="160"/>
    </location>
</feature>
<reference evidence="3 4" key="1">
    <citation type="submission" date="2012-06" db="EMBL/GenBank/DDBJ databases">
        <title>Finished chromosome of genome of Microcoleus sp. PCC 7113.</title>
        <authorList>
            <consortium name="US DOE Joint Genome Institute"/>
            <person name="Gugger M."/>
            <person name="Coursin T."/>
            <person name="Rippka R."/>
            <person name="Tandeau De Marsac N."/>
            <person name="Huntemann M."/>
            <person name="Wei C.-L."/>
            <person name="Han J."/>
            <person name="Detter J.C."/>
            <person name="Han C."/>
            <person name="Tapia R."/>
            <person name="Chen A."/>
            <person name="Kyrpides N."/>
            <person name="Mavromatis K."/>
            <person name="Markowitz V."/>
            <person name="Szeto E."/>
            <person name="Ivanova N."/>
            <person name="Pagani I."/>
            <person name="Pati A."/>
            <person name="Goodwin L."/>
            <person name="Nordberg H.P."/>
            <person name="Cantor M.N."/>
            <person name="Hua S.X."/>
            <person name="Woyke T."/>
            <person name="Kerfeld C.A."/>
        </authorList>
    </citation>
    <scope>NUCLEOTIDE SEQUENCE [LARGE SCALE GENOMIC DNA]</scope>
    <source>
        <strain evidence="3 4">PCC 7113</strain>
    </source>
</reference>
<dbReference type="HOGENOM" id="CLU_1591532_0_0_3"/>
<dbReference type="Proteomes" id="UP000010471">
    <property type="component" value="Chromosome"/>
</dbReference>
<sequence length="168" mass="20304">MRIEYRLTLKDYQEASQAHFKSNRFIYLLYWFGSIAGIAFGVFLILVSIFSSYKDYFFGFVMFTCGIICHPSFNLIQSYLNRQVWKSQPLLQEAMNFEFTQEWIYQKSENFENKLRWKIYIKFLETKNLFVLYQVSNVFNIFPKRAFDSDEQIEEFRELLRTKIGTPC</sequence>
<dbReference type="EMBL" id="CP003630">
    <property type="protein sequence ID" value="AFZ21774.1"/>
    <property type="molecule type" value="Genomic_DNA"/>
</dbReference>
<protein>
    <recommendedName>
        <fullName evidence="2">YcxB-like C-terminal domain-containing protein</fullName>
    </recommendedName>
</protein>